<feature type="signal peptide" evidence="1">
    <location>
        <begin position="1"/>
        <end position="33"/>
    </location>
</feature>
<proteinExistence type="predicted"/>
<dbReference type="PANTHER" id="PTHR12143">
    <property type="entry name" value="PEPTIDE N-GLYCANASE PNGASE -RELATED"/>
    <property type="match status" value="1"/>
</dbReference>
<name>A0ABQ6I6K2_9MICO</name>
<evidence type="ECO:0000313" key="5">
    <source>
        <dbReference type="Proteomes" id="UP001157091"/>
    </source>
</evidence>
<dbReference type="SUPFAM" id="SSF48208">
    <property type="entry name" value="Six-hairpin glycosidases"/>
    <property type="match status" value="1"/>
</dbReference>
<dbReference type="InterPro" id="IPR012939">
    <property type="entry name" value="Glyco_hydro_92"/>
</dbReference>
<dbReference type="RefSeq" id="WP_284294011.1">
    <property type="nucleotide sequence ID" value="NZ_BSUK01000001.1"/>
</dbReference>
<dbReference type="InterPro" id="IPR006311">
    <property type="entry name" value="TAT_signal"/>
</dbReference>
<keyword evidence="1" id="KW-0732">Signal</keyword>
<dbReference type="InterPro" id="IPR008928">
    <property type="entry name" value="6-hairpin_glycosidase_sf"/>
</dbReference>
<dbReference type="Gene3D" id="1.20.1050.60">
    <property type="entry name" value="alpha-1,2-mannosidase"/>
    <property type="match status" value="1"/>
</dbReference>
<feature type="domain" description="Glycosyl hydrolase family 92" evidence="2">
    <location>
        <begin position="338"/>
        <end position="815"/>
    </location>
</feature>
<dbReference type="InterPro" id="IPR014718">
    <property type="entry name" value="GH-type_carb-bd"/>
</dbReference>
<keyword evidence="5" id="KW-1185">Reference proteome</keyword>
<feature type="chain" id="PRO_5045084210" description="Alpha-1,2-mannosidase" evidence="1">
    <location>
        <begin position="34"/>
        <end position="1139"/>
    </location>
</feature>
<protein>
    <recommendedName>
        <fullName evidence="6">Alpha-1,2-mannosidase</fullName>
    </recommendedName>
</protein>
<dbReference type="Pfam" id="PF17678">
    <property type="entry name" value="Glyco_hydro_92N"/>
    <property type="match status" value="1"/>
</dbReference>
<dbReference type="PANTHER" id="PTHR12143:SF39">
    <property type="entry name" value="SECRETED PROTEIN"/>
    <property type="match status" value="1"/>
</dbReference>
<comment type="caution">
    <text evidence="4">The sequence shown here is derived from an EMBL/GenBank/DDBJ whole genome shotgun (WGS) entry which is preliminary data.</text>
</comment>
<dbReference type="NCBIfam" id="TIGR01180">
    <property type="entry name" value="aman2_put"/>
    <property type="match status" value="1"/>
</dbReference>
<sequence length="1139" mass="118954">MRRTTPPDRRRTRSRRALAAGTLALAATTAATAATLTLAVPADAHGDTHGGGHATRYVTDPASTVSTLAGTGTGGDTVGSINNFPGPSVPFGMVQFSPDNPGTGQGYYYGNSTLRGFGLDHASQGCGALGDFPVLPTTTSMAASAQPWTRTESYTHDGEKGSPGYYTLVSKDADGSSITSALTATTRTGVATFTFPEGTTPSITFRSGVSNSSTRSGSLNVNPKTGIITGWTKSGNFCGKNNSYTAFFAAKVDQDFTSYGAWDESKGTVTVGDGSHDAEVANAKAGGYVSFPAGTKTVHLKIALSYVSTDNAILNMNTEVPTPGAAATGTKPYASWGAAFDGVRKAAHDTWNGALGKVQVSDTATADETSTFYHSLYRSLLHPNTFDDVNGQYIGFEKDPVVHNVSEHPGAKGRARHQYAYFSDWDTYRTLAPLQAMLFPDEASDMAQSLVNDAEQSGSYPRWAFANAGTNQMSGDNPAALIAQTYAFGAKDFDVRTALSSMVEGAVGPDAGKNTGGTNDQAVERFGAEVYNERHYAPQTKEFQTDHAVTGGSITEEYSIDDFAIGQLAGALGQKSVAKTFQARSSYWQNLFNPTTRYVSLRDASGAFPTGDGLTIPSDFGYRGRITGFGSVGYDEGNAEQYVWLVPQNVNGLVTALGGKDVFADRLDAFMTNGLNVGANEPYMWAGNEPDFNVPWYYNYVGQPWRTSEVVDEIRTTLFGTQPDKAEPGNDDLGAQSSWYAWAALGLFPATPGTDVLTVNAPAFDAARIHLASGRTIDVTAAGANEGKRYVAGLAVGGHRTDATWTDLASLTRGHGSSTVAFTLASKASRTWGTGSKDAPPSYRTGSAAVAVHATPDNPAVTPGSATTMKVDVQRLEQTSSQVRLSATSKTRGITVSSGSAHLDATGAGHATLTLTVSSNVADGYYPVQLVARVGSETVRSDLTVRVAKAGGLLAATTLVGTSSEHSVNGNFDNAENTFSRDSLASVGLKPGRATKLANGTTLTWPSAPEGFPDTIVPSGQTVTLTKPARTISFVGSGINGGGKNTATVTLSDGSTATADFSFGDWVLPSSTGDVNAGTLEPVYGNSVVAWTPVRNASSSLPGAYVFATTPYTAPSGTTIVSVTLPTTNQARVFSIAQG</sequence>
<evidence type="ECO:0000256" key="1">
    <source>
        <dbReference type="SAM" id="SignalP"/>
    </source>
</evidence>
<dbReference type="Gene3D" id="1.20.1610.10">
    <property type="entry name" value="alpha-1,2-mannosidases domains"/>
    <property type="match status" value="1"/>
</dbReference>
<dbReference type="Gene3D" id="3.30.2080.10">
    <property type="entry name" value="GH92 mannosidase domain"/>
    <property type="match status" value="1"/>
</dbReference>
<dbReference type="EMBL" id="BSUK01000001">
    <property type="protein sequence ID" value="GMA25395.1"/>
    <property type="molecule type" value="Genomic_DNA"/>
</dbReference>
<dbReference type="PROSITE" id="PS51318">
    <property type="entry name" value="TAT"/>
    <property type="match status" value="1"/>
</dbReference>
<dbReference type="InterPro" id="IPR050883">
    <property type="entry name" value="PNGase"/>
</dbReference>
<accession>A0ABQ6I6K2</accession>
<feature type="domain" description="Glycosyl hydrolase family 92 N-terminal" evidence="3">
    <location>
        <begin position="65"/>
        <end position="305"/>
    </location>
</feature>
<evidence type="ECO:0008006" key="6">
    <source>
        <dbReference type="Google" id="ProtNLM"/>
    </source>
</evidence>
<gene>
    <name evidence="4" type="ORF">GCM10025864_31540</name>
</gene>
<dbReference type="Proteomes" id="UP001157091">
    <property type="component" value="Unassembled WGS sequence"/>
</dbReference>
<evidence type="ECO:0000259" key="3">
    <source>
        <dbReference type="Pfam" id="PF17678"/>
    </source>
</evidence>
<organism evidence="4 5">
    <name type="scientific">Luteimicrobium album</name>
    <dbReference type="NCBI Taxonomy" id="1054550"/>
    <lineage>
        <taxon>Bacteria</taxon>
        <taxon>Bacillati</taxon>
        <taxon>Actinomycetota</taxon>
        <taxon>Actinomycetes</taxon>
        <taxon>Micrococcales</taxon>
        <taxon>Luteimicrobium</taxon>
    </lineage>
</organism>
<dbReference type="InterPro" id="IPR005887">
    <property type="entry name" value="GH92_a_mannosidase_put"/>
</dbReference>
<evidence type="ECO:0000313" key="4">
    <source>
        <dbReference type="EMBL" id="GMA25395.1"/>
    </source>
</evidence>
<dbReference type="InterPro" id="IPR041371">
    <property type="entry name" value="GH92_N"/>
</dbReference>
<evidence type="ECO:0000259" key="2">
    <source>
        <dbReference type="Pfam" id="PF07971"/>
    </source>
</evidence>
<reference evidence="5" key="1">
    <citation type="journal article" date="2019" name="Int. J. Syst. Evol. Microbiol.">
        <title>The Global Catalogue of Microorganisms (GCM) 10K type strain sequencing project: providing services to taxonomists for standard genome sequencing and annotation.</title>
        <authorList>
            <consortium name="The Broad Institute Genomics Platform"/>
            <consortium name="The Broad Institute Genome Sequencing Center for Infectious Disease"/>
            <person name="Wu L."/>
            <person name="Ma J."/>
        </authorList>
    </citation>
    <scope>NUCLEOTIDE SEQUENCE [LARGE SCALE GENOMIC DNA]</scope>
    <source>
        <strain evidence="5">NBRC 106348</strain>
    </source>
</reference>
<dbReference type="Pfam" id="PF07971">
    <property type="entry name" value="Glyco_hydro_92"/>
    <property type="match status" value="1"/>
</dbReference>
<dbReference type="Gene3D" id="2.70.98.10">
    <property type="match status" value="1"/>
</dbReference>